<dbReference type="HOGENOM" id="CLU_510900_0_0_1"/>
<evidence type="ECO:0000256" key="1">
    <source>
        <dbReference type="SAM" id="MobiDB-lite"/>
    </source>
</evidence>
<dbReference type="RefSeq" id="XP_008091699.1">
    <property type="nucleotide sequence ID" value="XM_008093508.1"/>
</dbReference>
<feature type="compositionally biased region" description="Basic and acidic residues" evidence="1">
    <location>
        <begin position="203"/>
        <end position="216"/>
    </location>
</feature>
<name>E3Q9Z1_COLGM</name>
<dbReference type="EMBL" id="GG697338">
    <property type="protein sequence ID" value="EFQ27679.1"/>
    <property type="molecule type" value="Genomic_DNA"/>
</dbReference>
<accession>E3Q9Z1</accession>
<proteinExistence type="predicted"/>
<evidence type="ECO:0000313" key="2">
    <source>
        <dbReference type="EMBL" id="EFQ27679.1"/>
    </source>
</evidence>
<protein>
    <submittedName>
        <fullName evidence="2">Uncharacterized protein</fullName>
    </submittedName>
</protein>
<reference evidence="3" key="1">
    <citation type="journal article" date="2012" name="Nat. Genet.">
        <title>Lifestyle transitions in plant pathogenic Colletotrichum fungi deciphered by genome and transcriptome analyses.</title>
        <authorList>
            <person name="O'Connell R.J."/>
            <person name="Thon M.R."/>
            <person name="Hacquard S."/>
            <person name="Amyotte S.G."/>
            <person name="Kleemann J."/>
            <person name="Torres M.F."/>
            <person name="Damm U."/>
            <person name="Buiate E.A."/>
            <person name="Epstein L."/>
            <person name="Alkan N."/>
            <person name="Altmueller J."/>
            <person name="Alvarado-Balderrama L."/>
            <person name="Bauser C.A."/>
            <person name="Becker C."/>
            <person name="Birren B.W."/>
            <person name="Chen Z."/>
            <person name="Choi J."/>
            <person name="Crouch J.A."/>
            <person name="Duvick J.P."/>
            <person name="Farman M.A."/>
            <person name="Gan P."/>
            <person name="Heiman D."/>
            <person name="Henrissat B."/>
            <person name="Howard R.J."/>
            <person name="Kabbage M."/>
            <person name="Koch C."/>
            <person name="Kracher B."/>
            <person name="Kubo Y."/>
            <person name="Law A.D."/>
            <person name="Lebrun M.-H."/>
            <person name="Lee Y.-H."/>
            <person name="Miyara I."/>
            <person name="Moore N."/>
            <person name="Neumann U."/>
            <person name="Nordstroem K."/>
            <person name="Panaccione D.G."/>
            <person name="Panstruga R."/>
            <person name="Place M."/>
            <person name="Proctor R.H."/>
            <person name="Prusky D."/>
            <person name="Rech G."/>
            <person name="Reinhardt R."/>
            <person name="Rollins J.A."/>
            <person name="Rounsley S."/>
            <person name="Schardl C.L."/>
            <person name="Schwartz D.C."/>
            <person name="Shenoy N."/>
            <person name="Shirasu K."/>
            <person name="Sikhakolli U.R."/>
            <person name="Stueber K."/>
            <person name="Sukno S.A."/>
            <person name="Sweigard J.A."/>
            <person name="Takano Y."/>
            <person name="Takahara H."/>
            <person name="Trail F."/>
            <person name="van der Does H.C."/>
            <person name="Voll L.M."/>
            <person name="Will I."/>
            <person name="Young S."/>
            <person name="Zeng Q."/>
            <person name="Zhang J."/>
            <person name="Zhou S."/>
            <person name="Dickman M.B."/>
            <person name="Schulze-Lefert P."/>
            <person name="Ver Loren van Themaat E."/>
            <person name="Ma L.-J."/>
            <person name="Vaillancourt L.J."/>
        </authorList>
    </citation>
    <scope>NUCLEOTIDE SEQUENCE [LARGE SCALE GENOMIC DNA]</scope>
    <source>
        <strain evidence="3">M1.001 / M2 / FGSC 10212</strain>
    </source>
</reference>
<dbReference type="eggNOG" id="ENOG502SPB4">
    <property type="taxonomic scope" value="Eukaryota"/>
</dbReference>
<feature type="region of interest" description="Disordered" evidence="1">
    <location>
        <begin position="444"/>
        <end position="493"/>
    </location>
</feature>
<dbReference type="AlphaFoldDB" id="E3Q9Z1"/>
<keyword evidence="3" id="KW-1185">Reference proteome</keyword>
<feature type="region of interest" description="Disordered" evidence="1">
    <location>
        <begin position="170"/>
        <end position="216"/>
    </location>
</feature>
<gene>
    <name evidence="2" type="ORF">GLRG_02823</name>
</gene>
<dbReference type="OrthoDB" id="5332316at2759"/>
<dbReference type="Proteomes" id="UP000008782">
    <property type="component" value="Unassembled WGS sequence"/>
</dbReference>
<evidence type="ECO:0000313" key="3">
    <source>
        <dbReference type="Proteomes" id="UP000008782"/>
    </source>
</evidence>
<feature type="region of interest" description="Disordered" evidence="1">
    <location>
        <begin position="17"/>
        <end position="116"/>
    </location>
</feature>
<dbReference type="GeneID" id="24408188"/>
<organism evidence="3">
    <name type="scientific">Colletotrichum graminicola (strain M1.001 / M2 / FGSC 10212)</name>
    <name type="common">Maize anthracnose fungus</name>
    <name type="synonym">Glomerella graminicola</name>
    <dbReference type="NCBI Taxonomy" id="645133"/>
    <lineage>
        <taxon>Eukaryota</taxon>
        <taxon>Fungi</taxon>
        <taxon>Dikarya</taxon>
        <taxon>Ascomycota</taxon>
        <taxon>Pezizomycotina</taxon>
        <taxon>Sordariomycetes</taxon>
        <taxon>Hypocreomycetidae</taxon>
        <taxon>Glomerellales</taxon>
        <taxon>Glomerellaceae</taxon>
        <taxon>Colletotrichum</taxon>
        <taxon>Colletotrichum graminicola species complex</taxon>
    </lineage>
</organism>
<dbReference type="VEuPathDB" id="FungiDB:GLRG_02823"/>
<feature type="compositionally biased region" description="Basic and acidic residues" evidence="1">
    <location>
        <begin position="41"/>
        <end position="50"/>
    </location>
</feature>
<feature type="compositionally biased region" description="Acidic residues" evidence="1">
    <location>
        <begin position="457"/>
        <end position="474"/>
    </location>
</feature>
<feature type="compositionally biased region" description="Polar residues" evidence="1">
    <location>
        <begin position="90"/>
        <end position="100"/>
    </location>
</feature>
<sequence>MQWADLRGLSSLTRRGVARMTTTAARQRLPLLPPPRVPTQRWRDRPRTAGEVRPFSAAAGRRTDKPSRTQPRPKPPSLFEELFPHDDPSALSTRGSNGQNRRGAPNPSSKDEGGGKVKVRFLTSTDTGRPDTTEYQQKVLKFKQKPRHAERHASSAAIVDLLESQARAKKDRAEAAGGESPSLFNELFSNRDPGSTAPGGTARRAEAEQHLSEDRHVNHDDLQSWLDSLPKGDADTAADAATTATSLATRPAMLVLSNASPNLQESDFYRIGPQGHHLDGWSSSIRKVMQAYDYSTLEPMDRYFILFDSYAAAESYQKEAQRRHAAARRSLLSAVAPLAFASRAVEGGSAPSPSIFTLAPPSRAPLSLHLYKLDRATEARLGTFSVQGLLSMTPEPPPRANSHVILCIDGGTVDQRMLTHWLRRDGRERNLGWPVQHMRPYFAPKLDDRTVTPGEAQEVDDEPGWRDDDGDDDAPPPLVDAEGQQKGGGPDENAVSARFVLSFPDVHEARRFVRAWHRREFVLANGSTVVLNTYVSSFFIKITCKNNIEGYFISLVSVASASPLASDED</sequence>